<evidence type="ECO:0000313" key="2">
    <source>
        <dbReference type="EMBL" id="OOF97364.1"/>
    </source>
</evidence>
<dbReference type="OMA" id="RCVLNYA"/>
<protein>
    <submittedName>
        <fullName evidence="2">Uncharacterized protein</fullName>
    </submittedName>
</protein>
<keyword evidence="3" id="KW-1185">Reference proteome</keyword>
<accession>A0A1R3RSB9</accession>
<proteinExistence type="predicted"/>
<gene>
    <name evidence="2" type="ORF">ASPCADRAFT_143774</name>
</gene>
<sequence length="397" mass="43935">MAPTPYFSRVTSESAFRARFEAENGRNFSDLPHVAASSWGRAHLLACRVVRREPLYSVLPILSQYIVPSDVQPSSSDEIDAFLQGPDPTLMAQSEHYLVRGSHCGISLGQVWAAMAMFKGSQGRRRRDISGVQEEDQGDNNNNTDSDGDSDSDSDTGIRPKRPRRHTFQGEFVDSSKLQVGSSSPPHDSSLGTSSVGYIDPDFHTLGIAPEDETLRLASCVIRHILYFAPPQGSVLEPSVVEFRDAKLRLAASTQNGIRQIIAIDDGGLCLRRQEPGKGFVVVKDHVAILEAKTQFQCLKNGRPIISDGCFAQMVCEALVVRLSEHLEPSVIVINATQHYMCFLQIDISQEYIQEFEDSSPTHFIHASCTPWFDLSQRSGREHVVTNICGIMRRATS</sequence>
<dbReference type="STRING" id="602072.A0A1R3RSB9"/>
<reference evidence="3" key="1">
    <citation type="journal article" date="2017" name="Genome Biol.">
        <title>Comparative genomics reveals high biological diversity and specific adaptations in the industrially and medically important fungal genus Aspergillus.</title>
        <authorList>
            <person name="de Vries R.P."/>
            <person name="Riley R."/>
            <person name="Wiebenga A."/>
            <person name="Aguilar-Osorio G."/>
            <person name="Amillis S."/>
            <person name="Uchima C.A."/>
            <person name="Anderluh G."/>
            <person name="Asadollahi M."/>
            <person name="Askin M."/>
            <person name="Barry K."/>
            <person name="Battaglia E."/>
            <person name="Bayram O."/>
            <person name="Benocci T."/>
            <person name="Braus-Stromeyer S.A."/>
            <person name="Caldana C."/>
            <person name="Canovas D."/>
            <person name="Cerqueira G.C."/>
            <person name="Chen F."/>
            <person name="Chen W."/>
            <person name="Choi C."/>
            <person name="Clum A."/>
            <person name="Dos Santos R.A."/>
            <person name="Damasio A.R."/>
            <person name="Diallinas G."/>
            <person name="Emri T."/>
            <person name="Fekete E."/>
            <person name="Flipphi M."/>
            <person name="Freyberg S."/>
            <person name="Gallo A."/>
            <person name="Gournas C."/>
            <person name="Habgood R."/>
            <person name="Hainaut M."/>
            <person name="Harispe M.L."/>
            <person name="Henrissat B."/>
            <person name="Hilden K.S."/>
            <person name="Hope R."/>
            <person name="Hossain A."/>
            <person name="Karabika E."/>
            <person name="Karaffa L."/>
            <person name="Karanyi Z."/>
            <person name="Krasevec N."/>
            <person name="Kuo A."/>
            <person name="Kusch H."/>
            <person name="LaButti K."/>
            <person name="Lagendijk E.L."/>
            <person name="Lapidus A."/>
            <person name="Levasseur A."/>
            <person name="Lindquist E."/>
            <person name="Lipzen A."/>
            <person name="Logrieco A.F."/>
            <person name="MacCabe A."/>
            <person name="Maekelae M.R."/>
            <person name="Malavazi I."/>
            <person name="Melin P."/>
            <person name="Meyer V."/>
            <person name="Mielnichuk N."/>
            <person name="Miskei M."/>
            <person name="Molnar A.P."/>
            <person name="Mule G."/>
            <person name="Ngan C.Y."/>
            <person name="Orejas M."/>
            <person name="Orosz E."/>
            <person name="Ouedraogo J.P."/>
            <person name="Overkamp K.M."/>
            <person name="Park H.-S."/>
            <person name="Perrone G."/>
            <person name="Piumi F."/>
            <person name="Punt P.J."/>
            <person name="Ram A.F."/>
            <person name="Ramon A."/>
            <person name="Rauscher S."/>
            <person name="Record E."/>
            <person name="Riano-Pachon D.M."/>
            <person name="Robert V."/>
            <person name="Roehrig J."/>
            <person name="Ruller R."/>
            <person name="Salamov A."/>
            <person name="Salih N.S."/>
            <person name="Samson R.A."/>
            <person name="Sandor E."/>
            <person name="Sanguinetti M."/>
            <person name="Schuetze T."/>
            <person name="Sepcic K."/>
            <person name="Shelest E."/>
            <person name="Sherlock G."/>
            <person name="Sophianopoulou V."/>
            <person name="Squina F.M."/>
            <person name="Sun H."/>
            <person name="Susca A."/>
            <person name="Todd R.B."/>
            <person name="Tsang A."/>
            <person name="Unkles S.E."/>
            <person name="van de Wiele N."/>
            <person name="van Rossen-Uffink D."/>
            <person name="Oliveira J.V."/>
            <person name="Vesth T.C."/>
            <person name="Visser J."/>
            <person name="Yu J.-H."/>
            <person name="Zhou M."/>
            <person name="Andersen M.R."/>
            <person name="Archer D.B."/>
            <person name="Baker S.E."/>
            <person name="Benoit I."/>
            <person name="Brakhage A.A."/>
            <person name="Braus G.H."/>
            <person name="Fischer R."/>
            <person name="Frisvad J.C."/>
            <person name="Goldman G.H."/>
            <person name="Houbraken J."/>
            <person name="Oakley B."/>
            <person name="Pocsi I."/>
            <person name="Scazzocchio C."/>
            <person name="Seiboth B."/>
            <person name="vanKuyk P.A."/>
            <person name="Wortman J."/>
            <person name="Dyer P.S."/>
            <person name="Grigoriev I.V."/>
        </authorList>
    </citation>
    <scope>NUCLEOTIDE SEQUENCE [LARGE SCALE GENOMIC DNA]</scope>
    <source>
        <strain evidence="3">ITEM 5010</strain>
    </source>
</reference>
<dbReference type="Proteomes" id="UP000188318">
    <property type="component" value="Unassembled WGS sequence"/>
</dbReference>
<evidence type="ECO:0000313" key="3">
    <source>
        <dbReference type="Proteomes" id="UP000188318"/>
    </source>
</evidence>
<dbReference type="OrthoDB" id="4646997at2759"/>
<organism evidence="2 3">
    <name type="scientific">Aspergillus carbonarius (strain ITEM 5010)</name>
    <dbReference type="NCBI Taxonomy" id="602072"/>
    <lineage>
        <taxon>Eukaryota</taxon>
        <taxon>Fungi</taxon>
        <taxon>Dikarya</taxon>
        <taxon>Ascomycota</taxon>
        <taxon>Pezizomycotina</taxon>
        <taxon>Eurotiomycetes</taxon>
        <taxon>Eurotiomycetidae</taxon>
        <taxon>Eurotiales</taxon>
        <taxon>Aspergillaceae</taxon>
        <taxon>Aspergillus</taxon>
        <taxon>Aspergillus subgen. Circumdati</taxon>
    </lineage>
</organism>
<dbReference type="EMBL" id="KV907497">
    <property type="protein sequence ID" value="OOF97364.1"/>
    <property type="molecule type" value="Genomic_DNA"/>
</dbReference>
<dbReference type="VEuPathDB" id="FungiDB:ASPCADRAFT_143774"/>
<feature type="compositionally biased region" description="Polar residues" evidence="1">
    <location>
        <begin position="176"/>
        <end position="195"/>
    </location>
</feature>
<feature type="region of interest" description="Disordered" evidence="1">
    <location>
        <begin position="123"/>
        <end position="195"/>
    </location>
</feature>
<evidence type="ECO:0000256" key="1">
    <source>
        <dbReference type="SAM" id="MobiDB-lite"/>
    </source>
</evidence>
<dbReference type="AlphaFoldDB" id="A0A1R3RSB9"/>
<name>A0A1R3RSB9_ASPC5</name>